<reference evidence="3" key="1">
    <citation type="journal article" date="2019" name="Int. J. Syst. Evol. Microbiol.">
        <title>The Global Catalogue of Microorganisms (GCM) 10K type strain sequencing project: providing services to taxonomists for standard genome sequencing and annotation.</title>
        <authorList>
            <consortium name="The Broad Institute Genomics Platform"/>
            <consortium name="The Broad Institute Genome Sequencing Center for Infectious Disease"/>
            <person name="Wu L."/>
            <person name="Ma J."/>
        </authorList>
    </citation>
    <scope>NUCLEOTIDE SEQUENCE [LARGE SCALE GENOMIC DNA]</scope>
    <source>
        <strain evidence="3">JCM 17217</strain>
    </source>
</reference>
<evidence type="ECO:0000313" key="2">
    <source>
        <dbReference type="EMBL" id="GAA3966071.1"/>
    </source>
</evidence>
<dbReference type="EMBL" id="BAABDI010000004">
    <property type="protein sequence ID" value="GAA3966071.1"/>
    <property type="molecule type" value="Genomic_DNA"/>
</dbReference>
<feature type="region of interest" description="Disordered" evidence="1">
    <location>
        <begin position="1"/>
        <end position="70"/>
    </location>
</feature>
<name>A0ABP7PJM0_9BACT</name>
<evidence type="ECO:0000256" key="1">
    <source>
        <dbReference type="SAM" id="MobiDB-lite"/>
    </source>
</evidence>
<protein>
    <submittedName>
        <fullName evidence="2">Uncharacterized protein</fullName>
    </submittedName>
</protein>
<accession>A0ABP7PJM0</accession>
<gene>
    <name evidence="2" type="ORF">GCM10022407_10550</name>
</gene>
<comment type="caution">
    <text evidence="2">The sequence shown here is derived from an EMBL/GenBank/DDBJ whole genome shotgun (WGS) entry which is preliminary data.</text>
</comment>
<dbReference type="Proteomes" id="UP001501556">
    <property type="component" value="Unassembled WGS sequence"/>
</dbReference>
<keyword evidence="3" id="KW-1185">Reference proteome</keyword>
<organism evidence="2 3">
    <name type="scientific">Hymenobacter antarcticus</name>
    <dbReference type="NCBI Taxonomy" id="486270"/>
    <lineage>
        <taxon>Bacteria</taxon>
        <taxon>Pseudomonadati</taxon>
        <taxon>Bacteroidota</taxon>
        <taxon>Cytophagia</taxon>
        <taxon>Cytophagales</taxon>
        <taxon>Hymenobacteraceae</taxon>
        <taxon>Hymenobacter</taxon>
    </lineage>
</organism>
<feature type="compositionally biased region" description="Basic residues" evidence="1">
    <location>
        <begin position="28"/>
        <end position="37"/>
    </location>
</feature>
<evidence type="ECO:0000313" key="3">
    <source>
        <dbReference type="Proteomes" id="UP001501556"/>
    </source>
</evidence>
<sequence length="84" mass="8457">MLTRMPPTIPEITPASSGAPEASEMPRHSGKATRKTTKPAGASCPMVLNNDLLEPNPGSDGRVGAGGAMGAPVRAGVETICVMG</sequence>
<proteinExistence type="predicted"/>